<evidence type="ECO:0000313" key="2">
    <source>
        <dbReference type="Proteomes" id="UP000298061"/>
    </source>
</evidence>
<accession>A0A4Y9ZZT7</accession>
<dbReference type="AlphaFoldDB" id="A0A4Y9ZZT7"/>
<comment type="caution">
    <text evidence="1">The sequence shown here is derived from an EMBL/GenBank/DDBJ whole genome shotgun (WGS) entry which is preliminary data.</text>
</comment>
<protein>
    <submittedName>
        <fullName evidence="1">Uncharacterized protein</fullName>
    </submittedName>
</protein>
<reference evidence="1 2" key="1">
    <citation type="submission" date="2019-02" db="EMBL/GenBank/DDBJ databases">
        <title>Genome sequencing of the rare red list fungi Hericium alpestre (H. flagellum).</title>
        <authorList>
            <person name="Buettner E."/>
            <person name="Kellner H."/>
        </authorList>
    </citation>
    <scope>NUCLEOTIDE SEQUENCE [LARGE SCALE GENOMIC DNA]</scope>
    <source>
        <strain evidence="1 2">DSM 108284</strain>
    </source>
</reference>
<dbReference type="Proteomes" id="UP000298061">
    <property type="component" value="Unassembled WGS sequence"/>
</dbReference>
<organism evidence="1 2">
    <name type="scientific">Hericium alpestre</name>
    <dbReference type="NCBI Taxonomy" id="135208"/>
    <lineage>
        <taxon>Eukaryota</taxon>
        <taxon>Fungi</taxon>
        <taxon>Dikarya</taxon>
        <taxon>Basidiomycota</taxon>
        <taxon>Agaricomycotina</taxon>
        <taxon>Agaricomycetes</taxon>
        <taxon>Russulales</taxon>
        <taxon>Hericiaceae</taxon>
        <taxon>Hericium</taxon>
    </lineage>
</organism>
<sequence>MVPVKQDSAATDVGVPSVLGPSAKLTFLASGLWSWLASVDIPDNVHAYDCMFGTMSVAYPMPVPCS</sequence>
<evidence type="ECO:0000313" key="1">
    <source>
        <dbReference type="EMBL" id="TFY79680.1"/>
    </source>
</evidence>
<proteinExistence type="predicted"/>
<keyword evidence="2" id="KW-1185">Reference proteome</keyword>
<gene>
    <name evidence="1" type="ORF">EWM64_g4333</name>
</gene>
<dbReference type="EMBL" id="SFCI01000459">
    <property type="protein sequence ID" value="TFY79680.1"/>
    <property type="molecule type" value="Genomic_DNA"/>
</dbReference>
<name>A0A4Y9ZZT7_9AGAM</name>